<gene>
    <name evidence="2" type="ORF">D2962_08060</name>
</gene>
<keyword evidence="3" id="KW-1185">Reference proteome</keyword>
<dbReference type="RefSeq" id="WP_122014669.1">
    <property type="nucleotide sequence ID" value="NZ_CP033169.1"/>
</dbReference>
<dbReference type="Proteomes" id="UP000280960">
    <property type="component" value="Chromosome"/>
</dbReference>
<protein>
    <submittedName>
        <fullName evidence="2">Uncharacterized protein</fullName>
    </submittedName>
</protein>
<keyword evidence="1" id="KW-1133">Transmembrane helix</keyword>
<dbReference type="AlphaFoldDB" id="A0A3G2R5C1"/>
<feature type="transmembrane region" description="Helical" evidence="1">
    <location>
        <begin position="34"/>
        <end position="55"/>
    </location>
</feature>
<evidence type="ECO:0000313" key="3">
    <source>
        <dbReference type="Proteomes" id="UP000280960"/>
    </source>
</evidence>
<evidence type="ECO:0000313" key="2">
    <source>
        <dbReference type="EMBL" id="AYO30579.1"/>
    </source>
</evidence>
<evidence type="ECO:0000256" key="1">
    <source>
        <dbReference type="SAM" id="Phobius"/>
    </source>
</evidence>
<keyword evidence="1" id="KW-0472">Membrane</keyword>
<name>A0A3G2R5C1_9FIRM</name>
<sequence length="140" mass="16733">MKNMQNKPEDMKQKLREIRLEKIIVLKSLWYNRFLGYGSALLLLFSAFCVLVFWINNFKGKHIPLNFLDVVKNYTISITLTIINWSYFGLIWHCGHLLEKEHRFLEVDKELCEKLKSLKNEESIYKILLRGAERKNNLQN</sequence>
<reference evidence="2 3" key="1">
    <citation type="submission" date="2018-10" db="EMBL/GenBank/DDBJ databases">
        <authorList>
            <person name="Zhang X."/>
        </authorList>
    </citation>
    <scope>NUCLEOTIDE SEQUENCE [LARGE SCALE GENOMIC DNA]</scope>
    <source>
        <strain evidence="2 3">SK-G1</strain>
    </source>
</reference>
<dbReference type="KEGG" id="bacg:D2962_08060"/>
<keyword evidence="1" id="KW-0812">Transmembrane</keyword>
<accession>A0A3G2R5C1</accession>
<organism evidence="2 3">
    <name type="scientific">Biomaibacter acetigenes</name>
    <dbReference type="NCBI Taxonomy" id="2316383"/>
    <lineage>
        <taxon>Bacteria</taxon>
        <taxon>Bacillati</taxon>
        <taxon>Bacillota</taxon>
        <taxon>Clostridia</taxon>
        <taxon>Thermosediminibacterales</taxon>
        <taxon>Tepidanaerobacteraceae</taxon>
        <taxon>Biomaibacter</taxon>
    </lineage>
</organism>
<feature type="transmembrane region" description="Helical" evidence="1">
    <location>
        <begin position="75"/>
        <end position="95"/>
    </location>
</feature>
<dbReference type="EMBL" id="CP033169">
    <property type="protein sequence ID" value="AYO30579.1"/>
    <property type="molecule type" value="Genomic_DNA"/>
</dbReference>
<proteinExistence type="predicted"/>